<dbReference type="SUPFAM" id="SSF50475">
    <property type="entry name" value="FMN-binding split barrel"/>
    <property type="match status" value="1"/>
</dbReference>
<dbReference type="Gene3D" id="2.30.110.10">
    <property type="entry name" value="Electron Transport, Fmn-binding Protein, Chain A"/>
    <property type="match status" value="1"/>
</dbReference>
<dbReference type="PANTHER" id="PTHR30466:SF11">
    <property type="entry name" value="FLAVIN-DEPENDENT MONOOXYGENASE, REDUCTASE SUBUNIT HSAB"/>
    <property type="match status" value="1"/>
</dbReference>
<sequence length="166" mass="17804">MSILHEPSDTKLLRRTFGAYPSGVAALAATVDDEPMVLVASSFTVGVSLEPPMCLFAVQNSSTTWPVLARAERLGVSVLGIDHSARVHQLAGKDKAARFRGIEVTELDSGALLINGSPVLLECRVVHDYAAGDHRVIVLEVLATNTNPEQLPLVFHNSQFHTPVAV</sequence>
<keyword evidence="5" id="KW-1185">Reference proteome</keyword>
<dbReference type="Proteomes" id="UP001595839">
    <property type="component" value="Unassembled WGS sequence"/>
</dbReference>
<comment type="similarity">
    <text evidence="1">Belongs to the non-flavoprotein flavin reductase family.</text>
</comment>
<evidence type="ECO:0000313" key="5">
    <source>
        <dbReference type="Proteomes" id="UP001595839"/>
    </source>
</evidence>
<evidence type="ECO:0000313" key="4">
    <source>
        <dbReference type="EMBL" id="MFC4504969.1"/>
    </source>
</evidence>
<dbReference type="InterPro" id="IPR012349">
    <property type="entry name" value="Split_barrel_FMN-bd"/>
</dbReference>
<organism evidence="4 5">
    <name type="scientific">Streptomyces vulcanius</name>
    <dbReference type="NCBI Taxonomy" id="1441876"/>
    <lineage>
        <taxon>Bacteria</taxon>
        <taxon>Bacillati</taxon>
        <taxon>Actinomycetota</taxon>
        <taxon>Actinomycetes</taxon>
        <taxon>Kitasatosporales</taxon>
        <taxon>Streptomycetaceae</taxon>
        <taxon>Streptomyces</taxon>
    </lineage>
</organism>
<dbReference type="PANTHER" id="PTHR30466">
    <property type="entry name" value="FLAVIN REDUCTASE"/>
    <property type="match status" value="1"/>
</dbReference>
<dbReference type="InterPro" id="IPR050268">
    <property type="entry name" value="NADH-dep_flavin_reductase"/>
</dbReference>
<comment type="caution">
    <text evidence="4">The sequence shown here is derived from an EMBL/GenBank/DDBJ whole genome shotgun (WGS) entry which is preliminary data.</text>
</comment>
<dbReference type="RefSeq" id="WP_381182484.1">
    <property type="nucleotide sequence ID" value="NZ_JBHSFK010000030.1"/>
</dbReference>
<dbReference type="SMART" id="SM00903">
    <property type="entry name" value="Flavin_Reduct"/>
    <property type="match status" value="1"/>
</dbReference>
<dbReference type="InterPro" id="IPR002563">
    <property type="entry name" value="Flavin_Rdtase-like_dom"/>
</dbReference>
<accession>A0ABV9B014</accession>
<dbReference type="EMBL" id="JBHSFK010000030">
    <property type="protein sequence ID" value="MFC4504969.1"/>
    <property type="molecule type" value="Genomic_DNA"/>
</dbReference>
<dbReference type="EC" id="1.-.-.-" evidence="4"/>
<evidence type="ECO:0000259" key="3">
    <source>
        <dbReference type="SMART" id="SM00903"/>
    </source>
</evidence>
<evidence type="ECO:0000256" key="1">
    <source>
        <dbReference type="ARBA" id="ARBA00008898"/>
    </source>
</evidence>
<protein>
    <submittedName>
        <fullName evidence="4">Flavin reductase family protein</fullName>
        <ecNumber evidence="4">1.-.-.-</ecNumber>
    </submittedName>
</protein>
<name>A0ABV9B014_9ACTN</name>
<evidence type="ECO:0000256" key="2">
    <source>
        <dbReference type="ARBA" id="ARBA00023002"/>
    </source>
</evidence>
<keyword evidence="2 4" id="KW-0560">Oxidoreductase</keyword>
<proteinExistence type="inferred from homology"/>
<feature type="domain" description="Flavin reductase like" evidence="3">
    <location>
        <begin position="17"/>
        <end position="162"/>
    </location>
</feature>
<gene>
    <name evidence="4" type="ORF">ACFPIH_36655</name>
</gene>
<reference evidence="5" key="1">
    <citation type="journal article" date="2019" name="Int. J. Syst. Evol. Microbiol.">
        <title>The Global Catalogue of Microorganisms (GCM) 10K type strain sequencing project: providing services to taxonomists for standard genome sequencing and annotation.</title>
        <authorList>
            <consortium name="The Broad Institute Genomics Platform"/>
            <consortium name="The Broad Institute Genome Sequencing Center for Infectious Disease"/>
            <person name="Wu L."/>
            <person name="Ma J."/>
        </authorList>
    </citation>
    <scope>NUCLEOTIDE SEQUENCE [LARGE SCALE GENOMIC DNA]</scope>
    <source>
        <strain evidence="5">CGMCC 4.7177</strain>
    </source>
</reference>
<dbReference type="GO" id="GO:0016491">
    <property type="term" value="F:oxidoreductase activity"/>
    <property type="evidence" value="ECO:0007669"/>
    <property type="project" value="UniProtKB-KW"/>
</dbReference>
<dbReference type="Pfam" id="PF01613">
    <property type="entry name" value="Flavin_Reduct"/>
    <property type="match status" value="1"/>
</dbReference>